<dbReference type="InterPro" id="IPR005372">
    <property type="entry name" value="UPF0182"/>
</dbReference>
<dbReference type="PANTHER" id="PTHR39344">
    <property type="entry name" value="UPF0182 PROTEIN SLL1060"/>
    <property type="match status" value="1"/>
</dbReference>
<dbReference type="EMBL" id="UINC01093562">
    <property type="protein sequence ID" value="SVC48071.1"/>
    <property type="molecule type" value="Genomic_DNA"/>
</dbReference>
<keyword evidence="1" id="KW-1003">Cell membrane</keyword>
<accession>A0A382ML73</accession>
<keyword evidence="3 5" id="KW-1133">Transmembrane helix</keyword>
<sequence length="204" mass="23181">MSMFSPDDSDQNPFSRGDFSLEDLPFKPSSILKWALVLIGIVSLVILSHVLKGIYTDLLWFDNMDYKNVYMKILTTKIYLFLGGGLLFTVIILPSVVYVYRKTVGDPIETIPIEIQPLVNKVIKILIGLAILILAITFGSLLSSQWETLLRFFNEVDFTRINPTTGQTISATEPVFDKNIGFYVFNIPMFILLQEWFQGVMIVV</sequence>
<protein>
    <submittedName>
        <fullName evidence="6">Uncharacterized protein</fullName>
    </submittedName>
</protein>
<evidence type="ECO:0000256" key="3">
    <source>
        <dbReference type="ARBA" id="ARBA00022989"/>
    </source>
</evidence>
<name>A0A382ML73_9ZZZZ</name>
<evidence type="ECO:0000256" key="2">
    <source>
        <dbReference type="ARBA" id="ARBA00022692"/>
    </source>
</evidence>
<feature type="transmembrane region" description="Helical" evidence="5">
    <location>
        <begin position="122"/>
        <end position="142"/>
    </location>
</feature>
<feature type="non-terminal residue" evidence="6">
    <location>
        <position position="204"/>
    </location>
</feature>
<evidence type="ECO:0000313" key="6">
    <source>
        <dbReference type="EMBL" id="SVC48071.1"/>
    </source>
</evidence>
<feature type="transmembrane region" description="Helical" evidence="5">
    <location>
        <begin position="31"/>
        <end position="51"/>
    </location>
</feature>
<gene>
    <name evidence="6" type="ORF">METZ01_LOCUS300925</name>
</gene>
<feature type="transmembrane region" description="Helical" evidence="5">
    <location>
        <begin position="78"/>
        <end position="100"/>
    </location>
</feature>
<reference evidence="6" key="1">
    <citation type="submission" date="2018-05" db="EMBL/GenBank/DDBJ databases">
        <authorList>
            <person name="Lanie J.A."/>
            <person name="Ng W.-L."/>
            <person name="Kazmierczak K.M."/>
            <person name="Andrzejewski T.M."/>
            <person name="Davidsen T.M."/>
            <person name="Wayne K.J."/>
            <person name="Tettelin H."/>
            <person name="Glass J.I."/>
            <person name="Rusch D."/>
            <person name="Podicherti R."/>
            <person name="Tsui H.-C.T."/>
            <person name="Winkler M.E."/>
        </authorList>
    </citation>
    <scope>NUCLEOTIDE SEQUENCE</scope>
</reference>
<evidence type="ECO:0000256" key="1">
    <source>
        <dbReference type="ARBA" id="ARBA00022475"/>
    </source>
</evidence>
<dbReference type="GO" id="GO:0016020">
    <property type="term" value="C:membrane"/>
    <property type="evidence" value="ECO:0007669"/>
    <property type="project" value="InterPro"/>
</dbReference>
<keyword evidence="4 5" id="KW-0472">Membrane</keyword>
<evidence type="ECO:0000256" key="5">
    <source>
        <dbReference type="SAM" id="Phobius"/>
    </source>
</evidence>
<proteinExistence type="predicted"/>
<dbReference type="AlphaFoldDB" id="A0A382ML73"/>
<evidence type="ECO:0000256" key="4">
    <source>
        <dbReference type="ARBA" id="ARBA00023136"/>
    </source>
</evidence>
<keyword evidence="2 5" id="KW-0812">Transmembrane</keyword>
<dbReference type="Pfam" id="PF03699">
    <property type="entry name" value="UPF0182"/>
    <property type="match status" value="1"/>
</dbReference>
<dbReference type="GO" id="GO:0005576">
    <property type="term" value="C:extracellular region"/>
    <property type="evidence" value="ECO:0007669"/>
    <property type="project" value="TreeGrafter"/>
</dbReference>
<organism evidence="6">
    <name type="scientific">marine metagenome</name>
    <dbReference type="NCBI Taxonomy" id="408172"/>
    <lineage>
        <taxon>unclassified sequences</taxon>
        <taxon>metagenomes</taxon>
        <taxon>ecological metagenomes</taxon>
    </lineage>
</organism>
<dbReference type="PANTHER" id="PTHR39344:SF1">
    <property type="entry name" value="UPF0182 PROTEIN SLL1060"/>
    <property type="match status" value="1"/>
</dbReference>